<dbReference type="EMBL" id="JBHSLI010000005">
    <property type="protein sequence ID" value="MFC5294073.1"/>
    <property type="molecule type" value="Genomic_DNA"/>
</dbReference>
<evidence type="ECO:0000313" key="7">
    <source>
        <dbReference type="Proteomes" id="UP001595976"/>
    </source>
</evidence>
<protein>
    <submittedName>
        <fullName evidence="6">Sugar-binding transcriptional regulator</fullName>
    </submittedName>
</protein>
<evidence type="ECO:0000256" key="1">
    <source>
        <dbReference type="ARBA" id="ARBA00010466"/>
    </source>
</evidence>
<evidence type="ECO:0000256" key="2">
    <source>
        <dbReference type="ARBA" id="ARBA00023015"/>
    </source>
</evidence>
<dbReference type="InterPro" id="IPR007324">
    <property type="entry name" value="Sugar-bd_dom_put"/>
</dbReference>
<proteinExistence type="inferred from homology"/>
<sequence>MPEETQTQVRAAWLYYMEGLTQAEIASRLKMTRLRVNRLLVEARSSGLVNITINSRLESCVRLERALVAAFGLKQAIVVPGPADPGQTAAQIGKAAGEFVSKIIEERPSGIFGVGWGGTLRETIRHVRPGQYRDLAVTSMMGGLTYGIEINTFETASRFARLWQAECHYLAAPIYAGTPQSRDTILAQDVFEAAFARIQATDVAILSAGDLSDRSLLVRYGLPGDVGVAELAESGAVGDMLGQFIDRNGQAVAHPINRRAIALPLAGLRRIPTVILASGGLNKAQIIAATLRGRLASVLITDEDAAAAVLASEAPGSA</sequence>
<dbReference type="PANTHER" id="PTHR34294">
    <property type="entry name" value="TRANSCRIPTIONAL REGULATOR-RELATED"/>
    <property type="match status" value="1"/>
</dbReference>
<keyword evidence="3" id="KW-0238">DNA-binding</keyword>
<gene>
    <name evidence="6" type="ORF">ACFPK2_13855</name>
</gene>
<dbReference type="SUPFAM" id="SSF100950">
    <property type="entry name" value="NagB/RpiA/CoA transferase-like"/>
    <property type="match status" value="1"/>
</dbReference>
<evidence type="ECO:0000259" key="5">
    <source>
        <dbReference type="Pfam" id="PF04198"/>
    </source>
</evidence>
<comment type="similarity">
    <text evidence="1">Belongs to the SorC transcriptional regulatory family.</text>
</comment>
<dbReference type="Gene3D" id="3.40.50.1360">
    <property type="match status" value="1"/>
</dbReference>
<dbReference type="Pfam" id="PF04198">
    <property type="entry name" value="Sugar-bind"/>
    <property type="match status" value="1"/>
</dbReference>
<dbReference type="RefSeq" id="WP_158445784.1">
    <property type="nucleotide sequence ID" value="NZ_JAOAOS010000005.1"/>
</dbReference>
<dbReference type="InterPro" id="IPR051054">
    <property type="entry name" value="SorC_transcr_regulators"/>
</dbReference>
<dbReference type="PANTHER" id="PTHR34294:SF1">
    <property type="entry name" value="TRANSCRIPTIONAL REGULATOR LSRR"/>
    <property type="match status" value="1"/>
</dbReference>
<dbReference type="InterPro" id="IPR037171">
    <property type="entry name" value="NagB/RpiA_transferase-like"/>
</dbReference>
<evidence type="ECO:0000313" key="6">
    <source>
        <dbReference type="EMBL" id="MFC5294073.1"/>
    </source>
</evidence>
<dbReference type="Gene3D" id="1.10.10.10">
    <property type="entry name" value="Winged helix-like DNA-binding domain superfamily/Winged helix DNA-binding domain"/>
    <property type="match status" value="1"/>
</dbReference>
<keyword evidence="2" id="KW-0805">Transcription regulation</keyword>
<keyword evidence="4" id="KW-0804">Transcription</keyword>
<accession>A0ABW0F5Z7</accession>
<evidence type="ECO:0000256" key="3">
    <source>
        <dbReference type="ARBA" id="ARBA00023125"/>
    </source>
</evidence>
<feature type="domain" description="Sugar-binding" evidence="5">
    <location>
        <begin position="56"/>
        <end position="311"/>
    </location>
</feature>
<evidence type="ECO:0000256" key="4">
    <source>
        <dbReference type="ARBA" id="ARBA00023163"/>
    </source>
</evidence>
<keyword evidence="7" id="KW-1185">Reference proteome</keyword>
<dbReference type="InterPro" id="IPR036388">
    <property type="entry name" value="WH-like_DNA-bd_sf"/>
</dbReference>
<comment type="caution">
    <text evidence="6">The sequence shown here is derived from an EMBL/GenBank/DDBJ whole genome shotgun (WGS) entry which is preliminary data.</text>
</comment>
<organism evidence="6 7">
    <name type="scientific">Bosea minatitlanensis</name>
    <dbReference type="NCBI Taxonomy" id="128782"/>
    <lineage>
        <taxon>Bacteria</taxon>
        <taxon>Pseudomonadati</taxon>
        <taxon>Pseudomonadota</taxon>
        <taxon>Alphaproteobacteria</taxon>
        <taxon>Hyphomicrobiales</taxon>
        <taxon>Boseaceae</taxon>
        <taxon>Bosea</taxon>
    </lineage>
</organism>
<reference evidence="7" key="1">
    <citation type="journal article" date="2019" name="Int. J. Syst. Evol. Microbiol.">
        <title>The Global Catalogue of Microorganisms (GCM) 10K type strain sequencing project: providing services to taxonomists for standard genome sequencing and annotation.</title>
        <authorList>
            <consortium name="The Broad Institute Genomics Platform"/>
            <consortium name="The Broad Institute Genome Sequencing Center for Infectious Disease"/>
            <person name="Wu L."/>
            <person name="Ma J."/>
        </authorList>
    </citation>
    <scope>NUCLEOTIDE SEQUENCE [LARGE SCALE GENOMIC DNA]</scope>
    <source>
        <strain evidence="7">CGMCC 1.15643</strain>
    </source>
</reference>
<dbReference type="Proteomes" id="UP001595976">
    <property type="component" value="Unassembled WGS sequence"/>
</dbReference>
<name>A0ABW0F5Z7_9HYPH</name>